<feature type="region of interest" description="Disordered" evidence="2">
    <location>
        <begin position="109"/>
        <end position="146"/>
    </location>
</feature>
<dbReference type="Pfam" id="PF04438">
    <property type="entry name" value="zf-HIT"/>
    <property type="match status" value="1"/>
</dbReference>
<accession>A0A7J6X1A5</accession>
<dbReference type="InterPro" id="IPR007529">
    <property type="entry name" value="Znf_HIT"/>
</dbReference>
<dbReference type="InterPro" id="IPR001878">
    <property type="entry name" value="Znf_CCHC"/>
</dbReference>
<keyword evidence="1" id="KW-0479">Metal-binding</keyword>
<sequence length="260" mass="29449">MGSTRSNFYKNPSFSYNKDFSISSVLQNLKAYNVAAGNAPLNEEQDSHSTDEAKVHKRVSNRRRKAEENHNERNLDDTDGTLTHQSFIEKRRKEIGSVHFNPELTPDILKTSNSSVQPLVQYESDESSSLKEHEEKHDATSSDHLDEAAGIKRRSEQRFAVPGEPVCVICGKYGEYICDVTGDDICSIDCKTQLLKCQKTNSLERTNARQKGSTILFSEPKGLLQLPESENDVWDFKQRSLCLYKCWKCNNPGHLAEDCL</sequence>
<gene>
    <name evidence="4" type="ORF">FRX31_006959</name>
</gene>
<evidence type="ECO:0000256" key="2">
    <source>
        <dbReference type="SAM" id="MobiDB-lite"/>
    </source>
</evidence>
<evidence type="ECO:0000256" key="1">
    <source>
        <dbReference type="PROSITE-ProRule" id="PRU00047"/>
    </source>
</evidence>
<evidence type="ECO:0000259" key="3">
    <source>
        <dbReference type="PROSITE" id="PS50158"/>
    </source>
</evidence>
<evidence type="ECO:0000313" key="5">
    <source>
        <dbReference type="Proteomes" id="UP000554482"/>
    </source>
</evidence>
<dbReference type="EMBL" id="JABWDY010006754">
    <property type="protein sequence ID" value="KAF5203454.1"/>
    <property type="molecule type" value="Genomic_DNA"/>
</dbReference>
<reference evidence="4 5" key="1">
    <citation type="submission" date="2020-06" db="EMBL/GenBank/DDBJ databases">
        <title>Transcriptomic and genomic resources for Thalictrum thalictroides and T. hernandezii: Facilitating candidate gene discovery in an emerging model plant lineage.</title>
        <authorList>
            <person name="Arias T."/>
            <person name="Riano-Pachon D.M."/>
            <person name="Di Stilio V.S."/>
        </authorList>
    </citation>
    <scope>NUCLEOTIDE SEQUENCE [LARGE SCALE GENOMIC DNA]</scope>
    <source>
        <strain evidence="5">cv. WT478/WT964</strain>
        <tissue evidence="4">Leaves</tissue>
    </source>
</reference>
<feature type="compositionally biased region" description="Basic and acidic residues" evidence="2">
    <location>
        <begin position="128"/>
        <end position="146"/>
    </location>
</feature>
<comment type="caution">
    <text evidence="4">The sequence shown here is derived from an EMBL/GenBank/DDBJ whole genome shotgun (WGS) entry which is preliminary data.</text>
</comment>
<dbReference type="GO" id="GO:0008270">
    <property type="term" value="F:zinc ion binding"/>
    <property type="evidence" value="ECO:0007669"/>
    <property type="project" value="UniProtKB-KW"/>
</dbReference>
<dbReference type="AlphaFoldDB" id="A0A7J6X1A5"/>
<protein>
    <recommendedName>
        <fullName evidence="3">CCHC-type domain-containing protein</fullName>
    </recommendedName>
</protein>
<feature type="compositionally biased region" description="Basic and acidic residues" evidence="2">
    <location>
        <begin position="45"/>
        <end position="54"/>
    </location>
</feature>
<proteinExistence type="predicted"/>
<feature type="domain" description="CCHC-type" evidence="3">
    <location>
        <begin position="245"/>
        <end position="259"/>
    </location>
</feature>
<dbReference type="PANTHER" id="PTHR48453">
    <property type="entry name" value="CCHC-TYPE DOMAIN-CONTAINING PROTEIN"/>
    <property type="match status" value="1"/>
</dbReference>
<dbReference type="PROSITE" id="PS50158">
    <property type="entry name" value="ZF_CCHC"/>
    <property type="match status" value="1"/>
</dbReference>
<feature type="non-terminal residue" evidence="4">
    <location>
        <position position="260"/>
    </location>
</feature>
<feature type="region of interest" description="Disordered" evidence="2">
    <location>
        <begin position="41"/>
        <end position="83"/>
    </location>
</feature>
<keyword evidence="1" id="KW-0863">Zinc-finger</keyword>
<name>A0A7J6X1A5_THATH</name>
<feature type="compositionally biased region" description="Basic and acidic residues" evidence="2">
    <location>
        <begin position="65"/>
        <end position="76"/>
    </location>
</feature>
<dbReference type="Proteomes" id="UP000554482">
    <property type="component" value="Unassembled WGS sequence"/>
</dbReference>
<dbReference type="CDD" id="cd23022">
    <property type="entry name" value="zf-HIT_DDX59"/>
    <property type="match status" value="1"/>
</dbReference>
<keyword evidence="1" id="KW-0862">Zinc</keyword>
<evidence type="ECO:0000313" key="4">
    <source>
        <dbReference type="EMBL" id="KAF5203454.1"/>
    </source>
</evidence>
<feature type="compositionally biased region" description="Basic residues" evidence="2">
    <location>
        <begin position="55"/>
        <end position="64"/>
    </location>
</feature>
<keyword evidence="5" id="KW-1185">Reference proteome</keyword>
<dbReference type="PANTHER" id="PTHR48453:SF1">
    <property type="entry name" value="CCHC-TYPE DOMAIN-CONTAINING PROTEIN"/>
    <property type="match status" value="1"/>
</dbReference>
<dbReference type="Gene3D" id="3.30.60.220">
    <property type="match status" value="1"/>
</dbReference>
<dbReference type="GO" id="GO:0003676">
    <property type="term" value="F:nucleic acid binding"/>
    <property type="evidence" value="ECO:0007669"/>
    <property type="project" value="InterPro"/>
</dbReference>
<dbReference type="OrthoDB" id="10070154at2759"/>
<organism evidence="4 5">
    <name type="scientific">Thalictrum thalictroides</name>
    <name type="common">Rue-anemone</name>
    <name type="synonym">Anemone thalictroides</name>
    <dbReference type="NCBI Taxonomy" id="46969"/>
    <lineage>
        <taxon>Eukaryota</taxon>
        <taxon>Viridiplantae</taxon>
        <taxon>Streptophyta</taxon>
        <taxon>Embryophyta</taxon>
        <taxon>Tracheophyta</taxon>
        <taxon>Spermatophyta</taxon>
        <taxon>Magnoliopsida</taxon>
        <taxon>Ranunculales</taxon>
        <taxon>Ranunculaceae</taxon>
        <taxon>Thalictroideae</taxon>
        <taxon>Thalictrum</taxon>
    </lineage>
</organism>